<evidence type="ECO:0000313" key="2">
    <source>
        <dbReference type="EMBL" id="KJA29540.1"/>
    </source>
</evidence>
<keyword evidence="1" id="KW-0175">Coiled coil</keyword>
<keyword evidence="3" id="KW-1185">Reference proteome</keyword>
<dbReference type="EMBL" id="KN817518">
    <property type="protein sequence ID" value="KJA29540.1"/>
    <property type="molecule type" value="Genomic_DNA"/>
</dbReference>
<proteinExistence type="predicted"/>
<dbReference type="Proteomes" id="UP000054270">
    <property type="component" value="Unassembled WGS sequence"/>
</dbReference>
<organism evidence="2 3">
    <name type="scientific">Hypholoma sublateritium (strain FD-334 SS-4)</name>
    <dbReference type="NCBI Taxonomy" id="945553"/>
    <lineage>
        <taxon>Eukaryota</taxon>
        <taxon>Fungi</taxon>
        <taxon>Dikarya</taxon>
        <taxon>Basidiomycota</taxon>
        <taxon>Agaricomycotina</taxon>
        <taxon>Agaricomycetes</taxon>
        <taxon>Agaricomycetidae</taxon>
        <taxon>Agaricales</taxon>
        <taxon>Agaricineae</taxon>
        <taxon>Strophariaceae</taxon>
        <taxon>Hypholoma</taxon>
    </lineage>
</organism>
<accession>A0A0D2QD43</accession>
<evidence type="ECO:0000313" key="3">
    <source>
        <dbReference type="Proteomes" id="UP000054270"/>
    </source>
</evidence>
<dbReference type="SUPFAM" id="SSF52047">
    <property type="entry name" value="RNI-like"/>
    <property type="match status" value="1"/>
</dbReference>
<dbReference type="AlphaFoldDB" id="A0A0D2QD43"/>
<reference evidence="3" key="1">
    <citation type="submission" date="2014-04" db="EMBL/GenBank/DDBJ databases">
        <title>Evolutionary Origins and Diversification of the Mycorrhizal Mutualists.</title>
        <authorList>
            <consortium name="DOE Joint Genome Institute"/>
            <consortium name="Mycorrhizal Genomics Consortium"/>
            <person name="Kohler A."/>
            <person name="Kuo A."/>
            <person name="Nagy L.G."/>
            <person name="Floudas D."/>
            <person name="Copeland A."/>
            <person name="Barry K.W."/>
            <person name="Cichocki N."/>
            <person name="Veneault-Fourrey C."/>
            <person name="LaButti K."/>
            <person name="Lindquist E.A."/>
            <person name="Lipzen A."/>
            <person name="Lundell T."/>
            <person name="Morin E."/>
            <person name="Murat C."/>
            <person name="Riley R."/>
            <person name="Ohm R."/>
            <person name="Sun H."/>
            <person name="Tunlid A."/>
            <person name="Henrissat B."/>
            <person name="Grigoriev I.V."/>
            <person name="Hibbett D.S."/>
            <person name="Martin F."/>
        </authorList>
    </citation>
    <scope>NUCLEOTIDE SEQUENCE [LARGE SCALE GENOMIC DNA]</scope>
    <source>
        <strain evidence="3">FD-334 SS-4</strain>
    </source>
</reference>
<evidence type="ECO:0000256" key="1">
    <source>
        <dbReference type="SAM" id="Coils"/>
    </source>
</evidence>
<evidence type="ECO:0008006" key="4">
    <source>
        <dbReference type="Google" id="ProtNLM"/>
    </source>
</evidence>
<name>A0A0D2QD43_HYPSF</name>
<sequence>MDQVSLSSHSVLETLLKTNRPPTDQEREIILESMAPTNAKLRVIEAQISDTIAHIQALKSQVEQAERKLERLREEEAASLDTLAVHRRIFSTFRILPEDVLREICVTCVEADMPTLSYLGIPLPYVLAQISSGMRRIVLTTPLIWTSVNIETGSLYAHTRSSAFYEQAYSLLARRASQWFERAGALALTVSFQDPSPRYGRLELQSSEPDPSNILCDTFISYSTRWKEIRFNSRCRVLSAPMIRIAALTAVDVPLLQSVSLHLDLRPNAVLHNSVLTIPTLKRVNLDTDVIRKFTVNWGVLTSVTLRGRTSPFCYSQREIARILQQTKCLVFCDIIVGHRPEEQSRYLDKVDLPFLKTLIVSENPSETVQSMLDPITAPILEIFSVDKVSLDVSLAEFLKQSPLIQNLSLPSLHYINGDKISNTIGLLCHCPSLIVLSLGGDGGCADRLLRAFVEEGDAGVICPRLQYFDFTGYMNFSLQTLRLFLEGKQGEIAIPNVLPWKKVSINIGGIRDTKTYEQMLDLVSQKKAAGLDVELKELRQ</sequence>
<dbReference type="STRING" id="945553.A0A0D2QD43"/>
<gene>
    <name evidence="2" type="ORF">HYPSUDRAFT_221402</name>
</gene>
<dbReference type="OrthoDB" id="3365698at2759"/>
<protein>
    <recommendedName>
        <fullName evidence="4">F-box domain-containing protein</fullName>
    </recommendedName>
</protein>
<feature type="coiled-coil region" evidence="1">
    <location>
        <begin position="48"/>
        <end position="82"/>
    </location>
</feature>